<gene>
    <name evidence="2" type="ORF">QE152_g6999</name>
</gene>
<accession>A0AAW1MI93</accession>
<name>A0AAW1MI93_POPJA</name>
<dbReference type="Proteomes" id="UP001458880">
    <property type="component" value="Unassembled WGS sequence"/>
</dbReference>
<sequence>MSILRYGTLVEITVKEAILSPTINTYVDVINDNVASNSYRGNNENTTIETLGENCNLSTEFQAQATVTNNASSVDTSSGDEHLSGTR</sequence>
<feature type="compositionally biased region" description="Polar residues" evidence="1">
    <location>
        <begin position="66"/>
        <end position="77"/>
    </location>
</feature>
<feature type="region of interest" description="Disordered" evidence="1">
    <location>
        <begin position="66"/>
        <end position="87"/>
    </location>
</feature>
<keyword evidence="3" id="KW-1185">Reference proteome</keyword>
<evidence type="ECO:0000313" key="2">
    <source>
        <dbReference type="EMBL" id="KAK9745377.1"/>
    </source>
</evidence>
<reference evidence="2 3" key="1">
    <citation type="journal article" date="2024" name="BMC Genomics">
        <title>De novo assembly and annotation of Popillia japonica's genome with initial clues to its potential as an invasive pest.</title>
        <authorList>
            <person name="Cucini C."/>
            <person name="Boschi S."/>
            <person name="Funari R."/>
            <person name="Cardaioli E."/>
            <person name="Iannotti N."/>
            <person name="Marturano G."/>
            <person name="Paoli F."/>
            <person name="Bruttini M."/>
            <person name="Carapelli A."/>
            <person name="Frati F."/>
            <person name="Nardi F."/>
        </authorList>
    </citation>
    <scope>NUCLEOTIDE SEQUENCE [LARGE SCALE GENOMIC DNA]</scope>
    <source>
        <strain evidence="2">DMR45628</strain>
    </source>
</reference>
<evidence type="ECO:0000313" key="3">
    <source>
        <dbReference type="Proteomes" id="UP001458880"/>
    </source>
</evidence>
<protein>
    <submittedName>
        <fullName evidence="2">Uncharacterized protein</fullName>
    </submittedName>
</protein>
<comment type="caution">
    <text evidence="2">The sequence shown here is derived from an EMBL/GenBank/DDBJ whole genome shotgun (WGS) entry which is preliminary data.</text>
</comment>
<dbReference type="AlphaFoldDB" id="A0AAW1MI93"/>
<organism evidence="2 3">
    <name type="scientific">Popillia japonica</name>
    <name type="common">Japanese beetle</name>
    <dbReference type="NCBI Taxonomy" id="7064"/>
    <lineage>
        <taxon>Eukaryota</taxon>
        <taxon>Metazoa</taxon>
        <taxon>Ecdysozoa</taxon>
        <taxon>Arthropoda</taxon>
        <taxon>Hexapoda</taxon>
        <taxon>Insecta</taxon>
        <taxon>Pterygota</taxon>
        <taxon>Neoptera</taxon>
        <taxon>Endopterygota</taxon>
        <taxon>Coleoptera</taxon>
        <taxon>Polyphaga</taxon>
        <taxon>Scarabaeiformia</taxon>
        <taxon>Scarabaeidae</taxon>
        <taxon>Rutelinae</taxon>
        <taxon>Popillia</taxon>
    </lineage>
</organism>
<evidence type="ECO:0000256" key="1">
    <source>
        <dbReference type="SAM" id="MobiDB-lite"/>
    </source>
</evidence>
<dbReference type="EMBL" id="JASPKY010000049">
    <property type="protein sequence ID" value="KAK9745377.1"/>
    <property type="molecule type" value="Genomic_DNA"/>
</dbReference>
<proteinExistence type="predicted"/>